<dbReference type="InterPro" id="IPR029052">
    <property type="entry name" value="Metallo-depent_PP-like"/>
</dbReference>
<dbReference type="PANTHER" id="PTHR42850">
    <property type="entry name" value="METALLOPHOSPHOESTERASE"/>
    <property type="match status" value="1"/>
</dbReference>
<dbReference type="GO" id="GO:0110154">
    <property type="term" value="P:RNA decapping"/>
    <property type="evidence" value="ECO:0007669"/>
    <property type="project" value="TreeGrafter"/>
</dbReference>
<evidence type="ECO:0000259" key="1">
    <source>
        <dbReference type="Pfam" id="PF00149"/>
    </source>
</evidence>
<organism evidence="2 3">
    <name type="scientific">Sphingomonas lycopersici</name>
    <dbReference type="NCBI Taxonomy" id="2951807"/>
    <lineage>
        <taxon>Bacteria</taxon>
        <taxon>Pseudomonadati</taxon>
        <taxon>Pseudomonadota</taxon>
        <taxon>Alphaproteobacteria</taxon>
        <taxon>Sphingomonadales</taxon>
        <taxon>Sphingomonadaceae</taxon>
        <taxon>Sphingomonas</taxon>
    </lineage>
</organism>
<dbReference type="CDD" id="cd00144">
    <property type="entry name" value="MPP_PPP_family"/>
    <property type="match status" value="1"/>
</dbReference>
<dbReference type="PANTHER" id="PTHR42850:SF4">
    <property type="entry name" value="ZINC-DEPENDENT ENDOPOLYPHOSPHATASE"/>
    <property type="match status" value="1"/>
</dbReference>
<dbReference type="EMBL" id="JANFAV010000012">
    <property type="protein sequence ID" value="MCW6536330.1"/>
    <property type="molecule type" value="Genomic_DNA"/>
</dbReference>
<dbReference type="Proteomes" id="UP001165565">
    <property type="component" value="Unassembled WGS sequence"/>
</dbReference>
<reference evidence="2" key="1">
    <citation type="submission" date="2022-06" db="EMBL/GenBank/DDBJ databases">
        <title>Sphingomonas sp. nov. isolated from rhizosphere soil of tomato.</title>
        <authorList>
            <person name="Dong H."/>
            <person name="Gao R."/>
        </authorList>
    </citation>
    <scope>NUCLEOTIDE SEQUENCE</scope>
    <source>
        <strain evidence="2">MMSM24</strain>
    </source>
</reference>
<evidence type="ECO:0000313" key="2">
    <source>
        <dbReference type="EMBL" id="MCW6536330.1"/>
    </source>
</evidence>
<keyword evidence="3" id="KW-1185">Reference proteome</keyword>
<evidence type="ECO:0000313" key="3">
    <source>
        <dbReference type="Proteomes" id="UP001165565"/>
    </source>
</evidence>
<dbReference type="GO" id="GO:0005737">
    <property type="term" value="C:cytoplasm"/>
    <property type="evidence" value="ECO:0007669"/>
    <property type="project" value="TreeGrafter"/>
</dbReference>
<comment type="caution">
    <text evidence="2">The sequence shown here is derived from an EMBL/GenBank/DDBJ whole genome shotgun (WGS) entry which is preliminary data.</text>
</comment>
<dbReference type="GO" id="GO:0008803">
    <property type="term" value="F:bis(5'-nucleosyl)-tetraphosphatase (symmetrical) activity"/>
    <property type="evidence" value="ECO:0007669"/>
    <property type="project" value="TreeGrafter"/>
</dbReference>
<accession>A0AA42CR43</accession>
<dbReference type="InterPro" id="IPR050126">
    <property type="entry name" value="Ap4A_hydrolase"/>
</dbReference>
<dbReference type="AlphaFoldDB" id="A0AA42CR43"/>
<proteinExistence type="predicted"/>
<sequence>MVISRLFRKSAPAPVVEPPRLPAGLRVYAIGDIHGRRDCFDDLLALIDRDSATATGEVQLILLGDLIDRGPESRGVVERAMALAASDRICHFIKGNHEELLLHAAEGDRSALSVFHRAGGRETLLSYGVDPDVYDACDFEQLAGLIRDAVPAEHLAFLDSFGNGVALGDYRFVHAGMRPGLPFDEQRESDLRWIRRDFLTYEGSFDGVVVHGHTISDAPEIRHNRIGIDTGAFASGRLTALVLEGESQRIIESRKAPGNY</sequence>
<dbReference type="RefSeq" id="WP_265269754.1">
    <property type="nucleotide sequence ID" value="NZ_JANFAV010000012.1"/>
</dbReference>
<dbReference type="GO" id="GO:0016791">
    <property type="term" value="F:phosphatase activity"/>
    <property type="evidence" value="ECO:0007669"/>
    <property type="project" value="TreeGrafter"/>
</dbReference>
<protein>
    <submittedName>
        <fullName evidence="2">Serine/threonine protein phosphatase</fullName>
    </submittedName>
</protein>
<dbReference type="SUPFAM" id="SSF56300">
    <property type="entry name" value="Metallo-dependent phosphatases"/>
    <property type="match status" value="1"/>
</dbReference>
<dbReference type="InterPro" id="IPR004843">
    <property type="entry name" value="Calcineurin-like_PHP"/>
</dbReference>
<name>A0AA42CR43_9SPHN</name>
<gene>
    <name evidence="2" type="ORF">NEE01_16245</name>
</gene>
<dbReference type="Pfam" id="PF00149">
    <property type="entry name" value="Metallophos"/>
    <property type="match status" value="1"/>
</dbReference>
<feature type="domain" description="Calcineurin-like phosphoesterase" evidence="1">
    <location>
        <begin position="25"/>
        <end position="217"/>
    </location>
</feature>
<dbReference type="Gene3D" id="3.60.21.10">
    <property type="match status" value="1"/>
</dbReference>